<dbReference type="NCBIfam" id="TIGR01451">
    <property type="entry name" value="B_ant_repeat"/>
    <property type="match status" value="1"/>
</dbReference>
<dbReference type="RefSeq" id="WP_345441256.1">
    <property type="nucleotide sequence ID" value="NZ_BAABQU010000003.1"/>
</dbReference>
<feature type="region of interest" description="Disordered" evidence="1">
    <location>
        <begin position="288"/>
        <end position="311"/>
    </location>
</feature>
<dbReference type="Proteomes" id="UP001423409">
    <property type="component" value="Unassembled WGS sequence"/>
</dbReference>
<proteinExistence type="predicted"/>
<sequence length="785" mass="79201">MKRSTQLIALMAALAAGSASAAGTLAGTTIENTATATFDDPNTGTPQNSTSNTVQTVVLPKPDFDVVYTTSGIADGNTLTTTPVLTTGAVPGQVIETPYSLVNKGNTPLSIVLNADTTGSAAGATVRYYLVNPDGSRGAEIPAGSAVPVTADNPATTGVDEGIVKIVQVITLPTDPALITPTSVFGASPEGTVAGTAGADPLVTPGNGYASGTTVQEENKAVNTDLQFTRVTVYAPALDNNPNTNPGTPVDSAGNPLPPASVPPVTSVNVPTEVVGKVGDNTPVVSAPGYVTPAPTTPPATPSPVPGGATDPTPGGTPIATNVAGDEQIAYPAADANATPDKVVFTNTLTNTGGTTDVVQLFPALPIVSGDANSGKPDPAYTFDPATGVFTNTTTGVTIRFLDPVTGEPIKVSVDPTNPTVAQYPTVTVPNGSTVVYRTEVTYPDVNDSAPIAPVTVLIGADSLKDADLVSNSNTRNTIMPPAAQFGDATGTQGAEATPAPIQTVNPNGVASGATSPDFTDATATFPMDVVNNGQYNDSYTLSGTVELTDAVTGIKTLYPVLYYAPDGSLLPRVSNDTASPDYNKFITPVVAPGTEYKPVAVIQVPAGTRTGDYEVTQNAVGNYSTIPMTDTNNIIRVAPAGSVAVAKFVAKAGVTAGSNPINTIPNPADYTATGATGAKPGDNISYRIIGKNTYNTSVNGFFLSDTVPANTTLFSVALTPAPSKTIYRVTPVGSTTAGAWSATAPAGLAAGTKVDVAVDADNNDLPDALAPGATLSADFVVTVN</sequence>
<feature type="signal peptide" evidence="2">
    <location>
        <begin position="1"/>
        <end position="21"/>
    </location>
</feature>
<keyword evidence="4" id="KW-1185">Reference proteome</keyword>
<organism evidence="3 4">
    <name type="scientific">Deinococcus caeni</name>
    <dbReference type="NCBI Taxonomy" id="569127"/>
    <lineage>
        <taxon>Bacteria</taxon>
        <taxon>Thermotogati</taxon>
        <taxon>Deinococcota</taxon>
        <taxon>Deinococci</taxon>
        <taxon>Deinococcales</taxon>
        <taxon>Deinococcaceae</taxon>
        <taxon>Deinococcus</taxon>
    </lineage>
</organism>
<name>A0ABP9UDV1_9DEIO</name>
<evidence type="ECO:0000313" key="3">
    <source>
        <dbReference type="EMBL" id="GAA5438916.1"/>
    </source>
</evidence>
<comment type="caution">
    <text evidence="3">The sequence shown here is derived from an EMBL/GenBank/DDBJ whole genome shotgun (WGS) entry which is preliminary data.</text>
</comment>
<protein>
    <recommendedName>
        <fullName evidence="5">DUF11 domain-containing protein</fullName>
    </recommendedName>
</protein>
<dbReference type="EMBL" id="BAABQU010000003">
    <property type="protein sequence ID" value="GAA5438916.1"/>
    <property type="molecule type" value="Genomic_DNA"/>
</dbReference>
<gene>
    <name evidence="3" type="ORF">Dcae01_00411</name>
</gene>
<feature type="chain" id="PRO_5046297267" description="DUF11 domain-containing protein" evidence="2">
    <location>
        <begin position="22"/>
        <end position="785"/>
    </location>
</feature>
<reference evidence="3 4" key="1">
    <citation type="submission" date="2024-02" db="EMBL/GenBank/DDBJ databases">
        <title>Deinococcus caeni NBRC 101312.</title>
        <authorList>
            <person name="Ichikawa N."/>
            <person name="Katano-Makiyama Y."/>
            <person name="Hidaka K."/>
        </authorList>
    </citation>
    <scope>NUCLEOTIDE SEQUENCE [LARGE SCALE GENOMIC DNA]</scope>
    <source>
        <strain evidence="3 4">NBRC 101312</strain>
    </source>
</reference>
<keyword evidence="2" id="KW-0732">Signal</keyword>
<dbReference type="InterPro" id="IPR047589">
    <property type="entry name" value="DUF11_rpt"/>
</dbReference>
<evidence type="ECO:0008006" key="5">
    <source>
        <dbReference type="Google" id="ProtNLM"/>
    </source>
</evidence>
<evidence type="ECO:0000256" key="2">
    <source>
        <dbReference type="SAM" id="SignalP"/>
    </source>
</evidence>
<evidence type="ECO:0000313" key="4">
    <source>
        <dbReference type="Proteomes" id="UP001423409"/>
    </source>
</evidence>
<accession>A0ABP9UDV1</accession>
<feature type="compositionally biased region" description="Pro residues" evidence="1">
    <location>
        <begin position="295"/>
        <end position="305"/>
    </location>
</feature>
<evidence type="ECO:0000256" key="1">
    <source>
        <dbReference type="SAM" id="MobiDB-lite"/>
    </source>
</evidence>